<accession>A0A9Q0RBL2</accession>
<name>A0A9Q0RBL2_ANAIG</name>
<reference evidence="2" key="1">
    <citation type="submission" date="2022-10" db="EMBL/GenBank/DDBJ databases">
        <title>Novel sulphate-reducing endosymbionts in the free-living metamonad Anaeramoeba.</title>
        <authorList>
            <person name="Jerlstrom-Hultqvist J."/>
            <person name="Cepicka I."/>
            <person name="Gallot-Lavallee L."/>
            <person name="Salas-Leiva D."/>
            <person name="Curtis B.A."/>
            <person name="Zahonova K."/>
            <person name="Pipaliya S."/>
            <person name="Dacks J."/>
            <person name="Roger A.J."/>
        </authorList>
    </citation>
    <scope>NUCLEOTIDE SEQUENCE</scope>
    <source>
        <strain evidence="2">BMAN</strain>
    </source>
</reference>
<dbReference type="Proteomes" id="UP001149090">
    <property type="component" value="Unassembled WGS sequence"/>
</dbReference>
<dbReference type="SMART" id="SM00268">
    <property type="entry name" value="ACTIN"/>
    <property type="match status" value="1"/>
</dbReference>
<dbReference type="Gene3D" id="3.90.640.10">
    <property type="entry name" value="Actin, Chain A, domain 4"/>
    <property type="match status" value="1"/>
</dbReference>
<evidence type="ECO:0000313" key="3">
    <source>
        <dbReference type="Proteomes" id="UP001149090"/>
    </source>
</evidence>
<dbReference type="InterPro" id="IPR043129">
    <property type="entry name" value="ATPase_NBD"/>
</dbReference>
<comment type="similarity">
    <text evidence="1">Belongs to the actin family.</text>
</comment>
<dbReference type="SUPFAM" id="SSF53067">
    <property type="entry name" value="Actin-like ATPase domain"/>
    <property type="match status" value="2"/>
</dbReference>
<dbReference type="FunFam" id="3.30.420.40:FF:000050">
    <property type="entry name" value="Actin, alpha skeletal muscle"/>
    <property type="match status" value="1"/>
</dbReference>
<dbReference type="PRINTS" id="PR00190">
    <property type="entry name" value="ACTIN"/>
</dbReference>
<gene>
    <name evidence="2" type="ORF">M0811_09285</name>
</gene>
<evidence type="ECO:0000313" key="2">
    <source>
        <dbReference type="EMBL" id="KAJ5072839.1"/>
    </source>
</evidence>
<sequence length="375" mass="43080">MKKHLKKIIIDIDARRTKAGFGGEEKPKTIFPTIIGRSKITDNMDIDEKVDVYIGNEAQTKKELLTITSPIKSRSEINWDDIEKILHHVFFNELKVDPEEYPVFLVENPLNPKMVREKNCEVMFESFRVPGYLSESRTVLSLFQSKKTTGIAVEIGELNCFFDSIYQGYSLPYSSLWFDFGGNHLSDYLLKMLKDQGYSFLSSDEKEISQDIKENLCYVAYDFDEEMEFSNQKTLSESNYELPDGKVIEIGNEKFRCAESLFKPSLIGREEIGIHEMINKVINRAFQEQRDDLFANIVVSGESSMFPGIGERIQKEISKLAPNKVINVIASPQRQYSGWLGGSILSTLPNSENSWILKDEYEENGPSFIHRKRIN</sequence>
<dbReference type="InterPro" id="IPR004000">
    <property type="entry name" value="Actin"/>
</dbReference>
<comment type="caution">
    <text evidence="2">The sequence shown here is derived from an EMBL/GenBank/DDBJ whole genome shotgun (WGS) entry which is preliminary data.</text>
</comment>
<dbReference type="AlphaFoldDB" id="A0A9Q0RBL2"/>
<protein>
    <submittedName>
        <fullName evidence="2">Actin-10-related</fullName>
    </submittedName>
</protein>
<keyword evidence="3" id="KW-1185">Reference proteome</keyword>
<dbReference type="PANTHER" id="PTHR11937">
    <property type="entry name" value="ACTIN"/>
    <property type="match status" value="1"/>
</dbReference>
<dbReference type="FunFam" id="3.90.640.10:FF:000007">
    <property type="entry name" value="Actin like 7B"/>
    <property type="match status" value="1"/>
</dbReference>
<proteinExistence type="inferred from homology"/>
<dbReference type="Gene3D" id="3.30.420.40">
    <property type="match status" value="2"/>
</dbReference>
<organism evidence="2 3">
    <name type="scientific">Anaeramoeba ignava</name>
    <name type="common">Anaerobic marine amoeba</name>
    <dbReference type="NCBI Taxonomy" id="1746090"/>
    <lineage>
        <taxon>Eukaryota</taxon>
        <taxon>Metamonada</taxon>
        <taxon>Anaeramoebidae</taxon>
        <taxon>Anaeramoeba</taxon>
    </lineage>
</organism>
<dbReference type="Pfam" id="PF00022">
    <property type="entry name" value="Actin"/>
    <property type="match status" value="1"/>
</dbReference>
<dbReference type="EMBL" id="JAPDFW010000079">
    <property type="protein sequence ID" value="KAJ5072839.1"/>
    <property type="molecule type" value="Genomic_DNA"/>
</dbReference>
<evidence type="ECO:0000256" key="1">
    <source>
        <dbReference type="RuleBase" id="RU000487"/>
    </source>
</evidence>